<dbReference type="PANTHER" id="PTHR33116:SF86">
    <property type="entry name" value="REVERSE TRANSCRIPTASE DOMAIN-CONTAINING PROTEIN"/>
    <property type="match status" value="1"/>
</dbReference>
<comment type="caution">
    <text evidence="1">The sequence shown here is derived from an EMBL/GenBank/DDBJ whole genome shotgun (WGS) entry which is preliminary data.</text>
</comment>
<dbReference type="Proteomes" id="UP000237105">
    <property type="component" value="Unassembled WGS sequence"/>
</dbReference>
<evidence type="ECO:0000313" key="2">
    <source>
        <dbReference type="Proteomes" id="UP000237105"/>
    </source>
</evidence>
<sequence>MSKSTITYSPNVDMEVRTYLQELLGLEACNSLSKYLGLPSMLERNKQLSFMIIKEKVWKKLQSWRSQLFSNGGIEILIKAVAIAIPNYTMGVFKIPPTLCHDLQGMVTKFWWGDLKTKDQFIGGSERCYAFLREMGVWASKT</sequence>
<dbReference type="AlphaFoldDB" id="A0A2P5B746"/>
<organism evidence="1 2">
    <name type="scientific">Parasponia andersonii</name>
    <name type="common">Sponia andersonii</name>
    <dbReference type="NCBI Taxonomy" id="3476"/>
    <lineage>
        <taxon>Eukaryota</taxon>
        <taxon>Viridiplantae</taxon>
        <taxon>Streptophyta</taxon>
        <taxon>Embryophyta</taxon>
        <taxon>Tracheophyta</taxon>
        <taxon>Spermatophyta</taxon>
        <taxon>Magnoliopsida</taxon>
        <taxon>eudicotyledons</taxon>
        <taxon>Gunneridae</taxon>
        <taxon>Pentapetalae</taxon>
        <taxon>rosids</taxon>
        <taxon>fabids</taxon>
        <taxon>Rosales</taxon>
        <taxon>Cannabaceae</taxon>
        <taxon>Parasponia</taxon>
    </lineage>
</organism>
<gene>
    <name evidence="1" type="ORF">PanWU01x14_265660</name>
</gene>
<accession>A0A2P5B746</accession>
<dbReference type="OrthoDB" id="1166703at2759"/>
<proteinExistence type="predicted"/>
<name>A0A2P5B746_PARAD</name>
<reference evidence="2" key="1">
    <citation type="submission" date="2016-06" db="EMBL/GenBank/DDBJ databases">
        <title>Parallel loss of symbiosis genes in relatives of nitrogen-fixing non-legume Parasponia.</title>
        <authorList>
            <person name="Van Velzen R."/>
            <person name="Holmer R."/>
            <person name="Bu F."/>
            <person name="Rutten L."/>
            <person name="Van Zeijl A."/>
            <person name="Liu W."/>
            <person name="Santuari L."/>
            <person name="Cao Q."/>
            <person name="Sharma T."/>
            <person name="Shen D."/>
            <person name="Roswanjaya Y."/>
            <person name="Wardhani T."/>
            <person name="Kalhor M.S."/>
            <person name="Jansen J."/>
            <person name="Van den Hoogen J."/>
            <person name="Gungor B."/>
            <person name="Hartog M."/>
            <person name="Hontelez J."/>
            <person name="Verver J."/>
            <person name="Yang W.-C."/>
            <person name="Schijlen E."/>
            <person name="Repin R."/>
            <person name="Schilthuizen M."/>
            <person name="Schranz E."/>
            <person name="Heidstra R."/>
            <person name="Miyata K."/>
            <person name="Fedorova E."/>
            <person name="Kohlen W."/>
            <person name="Bisseling T."/>
            <person name="Smit S."/>
            <person name="Geurts R."/>
        </authorList>
    </citation>
    <scope>NUCLEOTIDE SEQUENCE [LARGE SCALE GENOMIC DNA]</scope>
    <source>
        <strain evidence="2">cv. WU1-14</strain>
    </source>
</reference>
<dbReference type="PANTHER" id="PTHR33116">
    <property type="entry name" value="REVERSE TRANSCRIPTASE ZINC-BINDING DOMAIN-CONTAINING PROTEIN-RELATED-RELATED"/>
    <property type="match status" value="1"/>
</dbReference>
<keyword evidence="2" id="KW-1185">Reference proteome</keyword>
<protein>
    <submittedName>
        <fullName evidence="1">Uncharacterized protein</fullName>
    </submittedName>
</protein>
<dbReference type="EMBL" id="JXTB01000347">
    <property type="protein sequence ID" value="PON44581.1"/>
    <property type="molecule type" value="Genomic_DNA"/>
</dbReference>
<evidence type="ECO:0000313" key="1">
    <source>
        <dbReference type="EMBL" id="PON44581.1"/>
    </source>
</evidence>